<evidence type="ECO:0000256" key="11">
    <source>
        <dbReference type="ARBA" id="ARBA00023136"/>
    </source>
</evidence>
<dbReference type="InterPro" id="IPR036396">
    <property type="entry name" value="Cyt_P450_sf"/>
</dbReference>
<dbReference type="PANTHER" id="PTHR47947">
    <property type="entry name" value="CYTOCHROME P450 82C3-RELATED"/>
    <property type="match status" value="1"/>
</dbReference>
<evidence type="ECO:0000256" key="1">
    <source>
        <dbReference type="ARBA" id="ARBA00004167"/>
    </source>
</evidence>
<keyword evidence="6 12" id="KW-0479">Metal-binding</keyword>
<evidence type="ECO:0000256" key="8">
    <source>
        <dbReference type="ARBA" id="ARBA00023002"/>
    </source>
</evidence>
<keyword evidence="4 12" id="KW-0349">Heme</keyword>
<dbReference type="FunFam" id="1.10.630.10:FF:000026">
    <property type="entry name" value="Cytochrome P450 82C4"/>
    <property type="match status" value="1"/>
</dbReference>
<dbReference type="GO" id="GO:0016705">
    <property type="term" value="F:oxidoreductase activity, acting on paired donors, with incorporation or reduction of molecular oxygen"/>
    <property type="evidence" value="ECO:0007669"/>
    <property type="project" value="InterPro"/>
</dbReference>
<dbReference type="Pfam" id="PF00244">
    <property type="entry name" value="14-3-3"/>
    <property type="match status" value="1"/>
</dbReference>
<dbReference type="InterPro" id="IPR001128">
    <property type="entry name" value="Cyt_P450"/>
</dbReference>
<evidence type="ECO:0000256" key="3">
    <source>
        <dbReference type="ARBA" id="ARBA00010617"/>
    </source>
</evidence>
<dbReference type="PROSITE" id="PS00796">
    <property type="entry name" value="1433_1"/>
    <property type="match status" value="1"/>
</dbReference>
<dbReference type="InterPro" id="IPR017972">
    <property type="entry name" value="Cyt_P450_CS"/>
</dbReference>
<dbReference type="PROSITE" id="PS00086">
    <property type="entry name" value="CYTOCHROME_P450"/>
    <property type="match status" value="1"/>
</dbReference>
<evidence type="ECO:0000256" key="7">
    <source>
        <dbReference type="ARBA" id="ARBA00022989"/>
    </source>
</evidence>
<evidence type="ECO:0000256" key="6">
    <source>
        <dbReference type="ARBA" id="ARBA00022723"/>
    </source>
</evidence>
<evidence type="ECO:0000256" key="9">
    <source>
        <dbReference type="ARBA" id="ARBA00023004"/>
    </source>
</evidence>
<dbReference type="GO" id="GO:0016020">
    <property type="term" value="C:membrane"/>
    <property type="evidence" value="ECO:0007669"/>
    <property type="project" value="UniProtKB-SubCell"/>
</dbReference>
<dbReference type="Proteomes" id="UP000326939">
    <property type="component" value="Chromosome 16"/>
</dbReference>
<dbReference type="InterPro" id="IPR002401">
    <property type="entry name" value="Cyt_P450_E_grp-I"/>
</dbReference>
<keyword evidence="5" id="KW-0812">Transmembrane</keyword>
<comment type="caution">
    <text evidence="15">The sequence shown here is derived from an EMBL/GenBank/DDBJ whole genome shotgun (WGS) entry which is preliminary data.</text>
</comment>
<keyword evidence="9 12" id="KW-0408">Iron</keyword>
<keyword evidence="7" id="KW-1133">Transmembrane helix</keyword>
<evidence type="ECO:0000313" key="15">
    <source>
        <dbReference type="EMBL" id="KAB5520976.1"/>
    </source>
</evidence>
<dbReference type="InterPro" id="IPR023409">
    <property type="entry name" value="14-3-3_CS"/>
</dbReference>
<evidence type="ECO:0000256" key="12">
    <source>
        <dbReference type="PIRSR" id="PIRSR602401-1"/>
    </source>
</evidence>
<dbReference type="GO" id="GO:0005506">
    <property type="term" value="F:iron ion binding"/>
    <property type="evidence" value="ECO:0007669"/>
    <property type="project" value="InterPro"/>
</dbReference>
<proteinExistence type="inferred from homology"/>
<keyword evidence="11" id="KW-0472">Membrane</keyword>
<evidence type="ECO:0000256" key="2">
    <source>
        <dbReference type="ARBA" id="ARBA00006141"/>
    </source>
</evidence>
<evidence type="ECO:0000256" key="10">
    <source>
        <dbReference type="ARBA" id="ARBA00023033"/>
    </source>
</evidence>
<comment type="similarity">
    <text evidence="2">Belongs to the 14-3-3 family.</text>
</comment>
<dbReference type="GO" id="GO:0020037">
    <property type="term" value="F:heme binding"/>
    <property type="evidence" value="ECO:0007669"/>
    <property type="project" value="InterPro"/>
</dbReference>
<comment type="similarity">
    <text evidence="3 13">Belongs to the cytochrome P450 family.</text>
</comment>
<comment type="cofactor">
    <cofactor evidence="12">
        <name>heme</name>
        <dbReference type="ChEBI" id="CHEBI:30413"/>
    </cofactor>
</comment>
<dbReference type="PANTHER" id="PTHR47947:SF1">
    <property type="entry name" value="CYTOCHROME P450 82E3"/>
    <property type="match status" value="1"/>
</dbReference>
<dbReference type="Gene3D" id="1.20.190.20">
    <property type="entry name" value="14-3-3 domain"/>
    <property type="match status" value="1"/>
</dbReference>
<dbReference type="PRINTS" id="PR00463">
    <property type="entry name" value="EP450I"/>
</dbReference>
<dbReference type="EMBL" id="VDCV01000016">
    <property type="protein sequence ID" value="KAB5520976.1"/>
    <property type="molecule type" value="Genomic_DNA"/>
</dbReference>
<feature type="domain" description="14-3-3" evidence="14">
    <location>
        <begin position="1"/>
        <end position="206"/>
    </location>
</feature>
<dbReference type="PRINTS" id="PR00385">
    <property type="entry name" value="P450"/>
</dbReference>
<accession>A0A5N5JQH0</accession>
<dbReference type="SUPFAM" id="SSF48445">
    <property type="entry name" value="14-3-3 protein"/>
    <property type="match status" value="1"/>
</dbReference>
<feature type="binding site" description="axial binding residue" evidence="12">
    <location>
        <position position="594"/>
    </location>
    <ligand>
        <name>heme</name>
        <dbReference type="ChEBI" id="CHEBI:30413"/>
    </ligand>
    <ligandPart>
        <name>Fe</name>
        <dbReference type="ChEBI" id="CHEBI:18248"/>
    </ligandPart>
</feature>
<dbReference type="GO" id="GO:0004497">
    <property type="term" value="F:monooxygenase activity"/>
    <property type="evidence" value="ECO:0007669"/>
    <property type="project" value="UniProtKB-KW"/>
</dbReference>
<dbReference type="InterPro" id="IPR050651">
    <property type="entry name" value="Plant_Cytochrome_P450_Monoox"/>
</dbReference>
<evidence type="ECO:0000256" key="13">
    <source>
        <dbReference type="RuleBase" id="RU000461"/>
    </source>
</evidence>
<dbReference type="AlphaFoldDB" id="A0A5N5JQH0"/>
<keyword evidence="10 13" id="KW-0503">Monooxygenase</keyword>
<dbReference type="Pfam" id="PF00067">
    <property type="entry name" value="p450"/>
    <property type="match status" value="1"/>
</dbReference>
<evidence type="ECO:0000256" key="4">
    <source>
        <dbReference type="ARBA" id="ARBA00022617"/>
    </source>
</evidence>
<organism evidence="15 16">
    <name type="scientific">Salix brachista</name>
    <dbReference type="NCBI Taxonomy" id="2182728"/>
    <lineage>
        <taxon>Eukaryota</taxon>
        <taxon>Viridiplantae</taxon>
        <taxon>Streptophyta</taxon>
        <taxon>Embryophyta</taxon>
        <taxon>Tracheophyta</taxon>
        <taxon>Spermatophyta</taxon>
        <taxon>Magnoliopsida</taxon>
        <taxon>eudicotyledons</taxon>
        <taxon>Gunneridae</taxon>
        <taxon>Pentapetalae</taxon>
        <taxon>rosids</taxon>
        <taxon>fabids</taxon>
        <taxon>Malpighiales</taxon>
        <taxon>Salicaceae</taxon>
        <taxon>Saliceae</taxon>
        <taxon>Salix</taxon>
    </lineage>
</organism>
<comment type="subcellular location">
    <subcellularLocation>
        <location evidence="1">Membrane</location>
        <topology evidence="1">Single-pass membrane protein</topology>
    </subcellularLocation>
</comment>
<evidence type="ECO:0000259" key="14">
    <source>
        <dbReference type="SMART" id="SM00101"/>
    </source>
</evidence>
<dbReference type="SMART" id="SM00101">
    <property type="entry name" value="14_3_3"/>
    <property type="match status" value="1"/>
</dbReference>
<gene>
    <name evidence="15" type="ORF">DKX38_025295</name>
</gene>
<dbReference type="InterPro" id="IPR023410">
    <property type="entry name" value="14-3-3_domain"/>
</dbReference>
<dbReference type="CDD" id="cd20654">
    <property type="entry name" value="CYP82"/>
    <property type="match status" value="1"/>
</dbReference>
<evidence type="ECO:0000313" key="16">
    <source>
        <dbReference type="Proteomes" id="UP000326939"/>
    </source>
</evidence>
<protein>
    <recommendedName>
        <fullName evidence="14">14-3-3 domain-containing protein</fullName>
    </recommendedName>
</protein>
<evidence type="ECO:0000256" key="5">
    <source>
        <dbReference type="ARBA" id="ARBA00022692"/>
    </source>
</evidence>
<sequence length="657" mass="74492">MEKVSIFASLKNEELTVEERNLLSVAYKNVIGARCASWRIISSIEQNEENRGNEDHVFVIHDYRAKIETKLSSICDGILKLLDSRVIPAAKAGDSKFFYLKMKGDYHRYLAEFKTGAKRKEAAESTLTAYKSAHGAILASSTVLAVVLWYTLRRVRESRYKTEKGLRAPEPSGAVPIIGHLHLLGAEMTLARTFAAMADKYGPIFTIRLGKHPTVVVSNPEAMKECFTTHDKILSSRPRSSHGEYLSYNFAAFGFTNSGPFWREMRKIVTIQLLSSHRLKSLRHVQVSEVNTLINDLYLLCKKNKQGSARIVISECFQRLTINTITRMIAGKRYLRSTEAEKEEEGKRIGKLMKEYMYISGVFVPSDLIPFLGWMNHFPGPVKTMKRLSRELDSLMESWIQEHKLKRLESTENTTKMEGDDFIDVMLSLLDDSMFGYSRETIIKATAMTLIIAGADTTSITLTWIISNLLNHRRSLQLAQEELDLKVGRERWAEDSDIENLVYIQAIIKETLRLYPPGPLSAAHEATEDFCVAGYHIPKGTRLFANLWKLHRDPNLWSNPDEYMPERFLTDQANVEVLGQHFELIPFGSGRRSCPGITFALQVLHLTVARLLQGFDMKTPTGESVDMTEGLGLTLPKTVPLEILITPRLSPELYCEC</sequence>
<dbReference type="SUPFAM" id="SSF48264">
    <property type="entry name" value="Cytochrome P450"/>
    <property type="match status" value="1"/>
</dbReference>
<reference evidence="16" key="1">
    <citation type="journal article" date="2019" name="Gigascience">
        <title>De novo genome assembly of the endangered Acer yangbiense, a plant species with extremely small populations endemic to Yunnan Province, China.</title>
        <authorList>
            <person name="Yang J."/>
            <person name="Wariss H.M."/>
            <person name="Tao L."/>
            <person name="Zhang R."/>
            <person name="Yun Q."/>
            <person name="Hollingsworth P."/>
            <person name="Dao Z."/>
            <person name="Luo G."/>
            <person name="Guo H."/>
            <person name="Ma Y."/>
            <person name="Sun W."/>
        </authorList>
    </citation>
    <scope>NUCLEOTIDE SEQUENCE [LARGE SCALE GENOMIC DNA]</scope>
    <source>
        <strain evidence="16">cv. br00</strain>
    </source>
</reference>
<dbReference type="InterPro" id="IPR036815">
    <property type="entry name" value="14-3-3_dom_sf"/>
</dbReference>
<keyword evidence="16" id="KW-1185">Reference proteome</keyword>
<dbReference type="Gene3D" id="1.10.630.10">
    <property type="entry name" value="Cytochrome P450"/>
    <property type="match status" value="1"/>
</dbReference>
<name>A0A5N5JQH0_9ROSI</name>
<keyword evidence="8 13" id="KW-0560">Oxidoreductase</keyword>